<accession>A0A284RF60</accession>
<organism evidence="1 2">
    <name type="scientific">Armillaria ostoyae</name>
    <name type="common">Armillaria root rot fungus</name>
    <dbReference type="NCBI Taxonomy" id="47428"/>
    <lineage>
        <taxon>Eukaryota</taxon>
        <taxon>Fungi</taxon>
        <taxon>Dikarya</taxon>
        <taxon>Basidiomycota</taxon>
        <taxon>Agaricomycotina</taxon>
        <taxon>Agaricomycetes</taxon>
        <taxon>Agaricomycetidae</taxon>
        <taxon>Agaricales</taxon>
        <taxon>Marasmiineae</taxon>
        <taxon>Physalacriaceae</taxon>
        <taxon>Armillaria</taxon>
    </lineage>
</organism>
<dbReference type="EMBL" id="FUEG01000008">
    <property type="protein sequence ID" value="SJL07397.1"/>
    <property type="molecule type" value="Genomic_DNA"/>
</dbReference>
<proteinExistence type="predicted"/>
<sequence length="310" mass="35071">MAPPIIHTTSNHNSQEHAAQVLSETLTELSIRHAYIGGFAWRLLGSARQTEIGENVFRQVLADIPCSRYDIDVLIESPDTLNLRTLREKMAEIDKRFTDTVLKFYFVEDLDAFSEDSEAQSSDETIEFRPKERTGIELLSRSKSNVLIETLSAGTLGLPDSVDLVYNVPSTASADLTLPILHPSILIFSKLQRWCMSLESTRPKTLRKAITDSQDIDYLIGWLIRNGMLIAFDDYEAKKVPKEKLLRNVRMYRERKESEEDRVVVTQLEEVLNEADKAMILASASPKAADPEVDKNNAEIMQFVLVSLPI</sequence>
<gene>
    <name evidence="1" type="ORF">ARMOST_10744</name>
</gene>
<keyword evidence="2" id="KW-1185">Reference proteome</keyword>
<evidence type="ECO:0000313" key="2">
    <source>
        <dbReference type="Proteomes" id="UP000219338"/>
    </source>
</evidence>
<reference evidence="2" key="1">
    <citation type="journal article" date="2017" name="Nat. Ecol. Evol.">
        <title>Genome expansion and lineage-specific genetic innovations in the forest pathogenic fungi Armillaria.</title>
        <authorList>
            <person name="Sipos G."/>
            <person name="Prasanna A.N."/>
            <person name="Walter M.C."/>
            <person name="O'Connor E."/>
            <person name="Balint B."/>
            <person name="Krizsan K."/>
            <person name="Kiss B."/>
            <person name="Hess J."/>
            <person name="Varga T."/>
            <person name="Slot J."/>
            <person name="Riley R."/>
            <person name="Boka B."/>
            <person name="Rigling D."/>
            <person name="Barry K."/>
            <person name="Lee J."/>
            <person name="Mihaltcheva S."/>
            <person name="LaButti K."/>
            <person name="Lipzen A."/>
            <person name="Waldron R."/>
            <person name="Moloney N.M."/>
            <person name="Sperisen C."/>
            <person name="Kredics L."/>
            <person name="Vagvoelgyi C."/>
            <person name="Patrignani A."/>
            <person name="Fitzpatrick D."/>
            <person name="Nagy I."/>
            <person name="Doyle S."/>
            <person name="Anderson J.B."/>
            <person name="Grigoriev I.V."/>
            <person name="Gueldener U."/>
            <person name="Muensterkoetter M."/>
            <person name="Nagy L.G."/>
        </authorList>
    </citation>
    <scope>NUCLEOTIDE SEQUENCE [LARGE SCALE GENOMIC DNA]</scope>
    <source>
        <strain evidence="2">C18/9</strain>
    </source>
</reference>
<dbReference type="Proteomes" id="UP000219338">
    <property type="component" value="Unassembled WGS sequence"/>
</dbReference>
<evidence type="ECO:0000313" key="1">
    <source>
        <dbReference type="EMBL" id="SJL07397.1"/>
    </source>
</evidence>
<name>A0A284RF60_ARMOS</name>
<dbReference type="OrthoDB" id="10066232at2759"/>
<dbReference type="OMA" id="WAFIANS"/>
<protein>
    <submittedName>
        <fullName evidence="1">Uncharacterized protein</fullName>
    </submittedName>
</protein>
<dbReference type="AlphaFoldDB" id="A0A284RF60"/>
<dbReference type="STRING" id="47428.A0A284RF60"/>